<name>A0A6A4VA45_AMPAM</name>
<dbReference type="PANTHER" id="PTHR13505">
    <property type="entry name" value="TRANSMEMBRANE PROTEIN 208"/>
    <property type="match status" value="1"/>
</dbReference>
<evidence type="ECO:0000256" key="8">
    <source>
        <dbReference type="SAM" id="MobiDB-lite"/>
    </source>
</evidence>
<comment type="subcellular location">
    <subcellularLocation>
        <location evidence="1">Endoplasmic reticulum membrane</location>
        <topology evidence="1">Multi-pass membrane protein</topology>
    </subcellularLocation>
</comment>
<evidence type="ECO:0000313" key="10">
    <source>
        <dbReference type="EMBL" id="KAF0289989.1"/>
    </source>
</evidence>
<keyword evidence="6 9" id="KW-1133">Transmembrane helix</keyword>
<evidence type="ECO:0000256" key="2">
    <source>
        <dbReference type="ARBA" id="ARBA00009950"/>
    </source>
</evidence>
<evidence type="ECO:0000256" key="7">
    <source>
        <dbReference type="ARBA" id="ARBA00023136"/>
    </source>
</evidence>
<keyword evidence="4 9" id="KW-0812">Transmembrane</keyword>
<evidence type="ECO:0000256" key="3">
    <source>
        <dbReference type="ARBA" id="ARBA00015033"/>
    </source>
</evidence>
<evidence type="ECO:0000256" key="5">
    <source>
        <dbReference type="ARBA" id="ARBA00022824"/>
    </source>
</evidence>
<accession>A0A6A4VA45</accession>
<feature type="transmembrane region" description="Helical" evidence="9">
    <location>
        <begin position="52"/>
        <end position="71"/>
    </location>
</feature>
<reference evidence="10 11" key="1">
    <citation type="submission" date="2019-07" db="EMBL/GenBank/DDBJ databases">
        <title>Draft genome assembly of a fouling barnacle, Amphibalanus amphitrite (Darwin, 1854): The first reference genome for Thecostraca.</title>
        <authorList>
            <person name="Kim W."/>
        </authorList>
    </citation>
    <scope>NUCLEOTIDE SEQUENCE [LARGE SCALE GENOMIC DNA]</scope>
    <source>
        <strain evidence="10">SNU_AA5</strain>
        <tissue evidence="10">Soma without cirri and trophi</tissue>
    </source>
</reference>
<keyword evidence="11" id="KW-1185">Reference proteome</keyword>
<feature type="compositionally biased region" description="Basic residues" evidence="8">
    <location>
        <begin position="161"/>
        <end position="173"/>
    </location>
</feature>
<sequence length="173" mass="19555">MAPQKGKVGTKGQKQIMEENAQTLNFYRIMILGSNGLFLILNGFIFSEFATFEIVAFVLVALVHIGCYQFLSYMAKPKYTMSGQLADGGLDLNIESGVAEHVKDLIIVTSGCQTLGLVSRYFWILWAFVPVRAFQLLWKNVLGPYFFAPAPEEPEVDEKKQRKMARKMRYAAQ</sequence>
<dbReference type="GO" id="GO:0006624">
    <property type="term" value="P:vacuolar protein processing"/>
    <property type="evidence" value="ECO:0007669"/>
    <property type="project" value="TreeGrafter"/>
</dbReference>
<dbReference type="AlphaFoldDB" id="A0A6A4VA45"/>
<gene>
    <name evidence="10" type="primary">tmem208</name>
    <name evidence="10" type="ORF">FJT64_011820</name>
</gene>
<evidence type="ECO:0000256" key="6">
    <source>
        <dbReference type="ARBA" id="ARBA00022989"/>
    </source>
</evidence>
<keyword evidence="7 9" id="KW-0472">Membrane</keyword>
<comment type="caution">
    <text evidence="10">The sequence shown here is derived from an EMBL/GenBank/DDBJ whole genome shotgun (WGS) entry which is preliminary data.</text>
</comment>
<feature type="region of interest" description="Disordered" evidence="8">
    <location>
        <begin position="154"/>
        <end position="173"/>
    </location>
</feature>
<evidence type="ECO:0000256" key="4">
    <source>
        <dbReference type="ARBA" id="ARBA00022692"/>
    </source>
</evidence>
<proteinExistence type="inferred from homology"/>
<dbReference type="Proteomes" id="UP000440578">
    <property type="component" value="Unassembled WGS sequence"/>
</dbReference>
<dbReference type="OrthoDB" id="10012212at2759"/>
<evidence type="ECO:0000313" key="11">
    <source>
        <dbReference type="Proteomes" id="UP000440578"/>
    </source>
</evidence>
<dbReference type="EMBL" id="VIIS01001991">
    <property type="protein sequence ID" value="KAF0289989.1"/>
    <property type="molecule type" value="Genomic_DNA"/>
</dbReference>
<dbReference type="InterPro" id="IPR008506">
    <property type="entry name" value="SND2/TMEM208"/>
</dbReference>
<evidence type="ECO:0000256" key="9">
    <source>
        <dbReference type="SAM" id="Phobius"/>
    </source>
</evidence>
<keyword evidence="5" id="KW-0256">Endoplasmic reticulum</keyword>
<protein>
    <recommendedName>
        <fullName evidence="3">Transmembrane protein 208</fullName>
    </recommendedName>
</protein>
<dbReference type="GO" id="GO:0005789">
    <property type="term" value="C:endoplasmic reticulum membrane"/>
    <property type="evidence" value="ECO:0007669"/>
    <property type="project" value="UniProtKB-SubCell"/>
</dbReference>
<dbReference type="PANTHER" id="PTHR13505:SF7">
    <property type="entry name" value="TRANSMEMBRANE PROTEIN 208"/>
    <property type="match status" value="1"/>
</dbReference>
<comment type="similarity">
    <text evidence="2">Belongs to the TMEM208 family.</text>
</comment>
<feature type="transmembrane region" description="Helical" evidence="9">
    <location>
        <begin position="26"/>
        <end position="46"/>
    </location>
</feature>
<dbReference type="GO" id="GO:0005773">
    <property type="term" value="C:vacuole"/>
    <property type="evidence" value="ECO:0007669"/>
    <property type="project" value="GOC"/>
</dbReference>
<organism evidence="10 11">
    <name type="scientific">Amphibalanus amphitrite</name>
    <name type="common">Striped barnacle</name>
    <name type="synonym">Balanus amphitrite</name>
    <dbReference type="NCBI Taxonomy" id="1232801"/>
    <lineage>
        <taxon>Eukaryota</taxon>
        <taxon>Metazoa</taxon>
        <taxon>Ecdysozoa</taxon>
        <taxon>Arthropoda</taxon>
        <taxon>Crustacea</taxon>
        <taxon>Multicrustacea</taxon>
        <taxon>Cirripedia</taxon>
        <taxon>Thoracica</taxon>
        <taxon>Thoracicalcarea</taxon>
        <taxon>Balanomorpha</taxon>
        <taxon>Balanoidea</taxon>
        <taxon>Balanidae</taxon>
        <taxon>Amphibalaninae</taxon>
        <taxon>Amphibalanus</taxon>
    </lineage>
</organism>
<dbReference type="Pfam" id="PF05620">
    <property type="entry name" value="TMEM208_SND2"/>
    <property type="match status" value="1"/>
</dbReference>
<evidence type="ECO:0000256" key="1">
    <source>
        <dbReference type="ARBA" id="ARBA00004477"/>
    </source>
</evidence>